<proteinExistence type="predicted"/>
<name>E0U379_BACSH</name>
<dbReference type="AlphaFoldDB" id="E0U379"/>
<accession>E0U379</accession>
<evidence type="ECO:0000313" key="2">
    <source>
        <dbReference type="Proteomes" id="UP000002233"/>
    </source>
</evidence>
<dbReference type="EMBL" id="CP002183">
    <property type="protein sequence ID" value="ADM37469.1"/>
    <property type="molecule type" value="Genomic_DNA"/>
</dbReference>
<reference evidence="1 2" key="2">
    <citation type="journal article" date="2011" name="Microbiology">
        <title>The genome sequence of Bacillus subtilis subsp. spizizenii W23: insights into speciation within the B. subtilis complex and into the history of B. subtilis genetics.</title>
        <authorList>
            <person name="Zeigler D.R."/>
        </authorList>
    </citation>
    <scope>NUCLEOTIDE SEQUENCE [LARGE SCALE GENOMIC DNA]</scope>
    <source>
        <strain evidence="2">ATCC 23059 / NRRL B-14472 / W23</strain>
    </source>
</reference>
<gene>
    <name evidence="1" type="ordered locus">BSUW23_07105</name>
</gene>
<dbReference type="KEGG" id="bss:BSUW23_07105"/>
<reference key="1">
    <citation type="submission" date="2010-08" db="EMBL/GenBank/DDBJ databases">
        <authorList>
            <person name="Zeigler D.R."/>
        </authorList>
    </citation>
    <scope>NUCLEOTIDE SEQUENCE</scope>
    <source>
        <strain>W23</strain>
    </source>
</reference>
<sequence>MDGRIAESTDSQLFSCNEELMDVNDNYYQEEIKIIIIEILIAHAIIKEDIKK</sequence>
<evidence type="ECO:0000313" key="1">
    <source>
        <dbReference type="EMBL" id="ADM37469.1"/>
    </source>
</evidence>
<dbReference type="HOGENOM" id="CLU_3076918_0_0_9"/>
<protein>
    <submittedName>
        <fullName evidence="1">Uncharacterized protein</fullName>
    </submittedName>
</protein>
<dbReference type="RefSeq" id="WP_003218629.1">
    <property type="nucleotide sequence ID" value="NC_014479.1"/>
</dbReference>
<dbReference type="Proteomes" id="UP000002233">
    <property type="component" value="Chromosome"/>
</dbReference>
<organism evidence="1 2">
    <name type="scientific">Bacillus spizizenii (strain ATCC 23059 / NRRL B-14472 / W23)</name>
    <name type="common">Bacillus subtilis subsp. spizizenii</name>
    <dbReference type="NCBI Taxonomy" id="655816"/>
    <lineage>
        <taxon>Bacteria</taxon>
        <taxon>Bacillati</taxon>
        <taxon>Bacillota</taxon>
        <taxon>Bacilli</taxon>
        <taxon>Bacillales</taxon>
        <taxon>Bacillaceae</taxon>
        <taxon>Bacillus</taxon>
    </lineage>
</organism>